<keyword evidence="6" id="KW-0479">Metal-binding</keyword>
<keyword evidence="4" id="KW-0813">Transport</keyword>
<evidence type="ECO:0000259" key="12">
    <source>
        <dbReference type="PROSITE" id="PS51379"/>
    </source>
</evidence>
<keyword evidence="8" id="KW-0249">Electron transport</keyword>
<evidence type="ECO:0000256" key="8">
    <source>
        <dbReference type="ARBA" id="ARBA00022982"/>
    </source>
</evidence>
<feature type="domain" description="4Fe-4S ferredoxin-type" evidence="12">
    <location>
        <begin position="7"/>
        <end position="36"/>
    </location>
</feature>
<gene>
    <name evidence="13" type="primary">narH</name>
    <name evidence="13" type="ORF">ACFQ4A_02250</name>
</gene>
<keyword evidence="7" id="KW-0677">Repeat</keyword>
<evidence type="ECO:0000256" key="1">
    <source>
        <dbReference type="ARBA" id="ARBA00001927"/>
    </source>
</evidence>
<dbReference type="RefSeq" id="WP_382397206.1">
    <property type="nucleotide sequence ID" value="NZ_JBHTNH010000002.1"/>
</dbReference>
<dbReference type="SUPFAM" id="SSF54862">
    <property type="entry name" value="4Fe-4S ferredoxins"/>
    <property type="match status" value="1"/>
</dbReference>
<protein>
    <submittedName>
        <fullName evidence="13">Nitrate reductase subunit beta</fullName>
    </submittedName>
</protein>
<name>A0ABW3ZQI5_9BACI</name>
<dbReference type="PROSITE" id="PS51379">
    <property type="entry name" value="4FE4S_FER_2"/>
    <property type="match status" value="3"/>
</dbReference>
<evidence type="ECO:0000256" key="9">
    <source>
        <dbReference type="ARBA" id="ARBA00023004"/>
    </source>
</evidence>
<dbReference type="InterPro" id="IPR017896">
    <property type="entry name" value="4Fe4S_Fe-S-bd"/>
</dbReference>
<sequence length="517" mass="59074">MKIKAQVAMVMHLDKCIGCHTCSVTCKNTWTNRPGTEYMWFNNVETRPGTGYPKRWEDTERFKGGWTLKNGKLQLKAGGPISKLMNIFYNPDMATMDDYYEPWTYNYQNLIDSPKGEHLPVARPQSVITGEYIDKPEWGSNWDDDLAGGTEIVSQDPTVEKLQDHISMEYEKTFMMYLPRICEHCLNPSCVASCPSGALYKRDEDGIVLVDQEACRGWRFCMSGCPYHKVYYNWNTHKAEKCNFCYPRTEAGLPTICSETCVGRIRYIGVVLYDADKVKEAASVENPQDLYEAQLSVFQDPFDPEVIREARKAGINDEWIDAAQNSPVYKMAMKWKIALPLHPEYRTLPMVWYVPPLSPIMNHITNEDDLSTDGYIPAVDQMRIPVEYLASILAADDTKLIRNVLLKLTAMRVHMRGKTVGGIDAFRQSELLKEANTTPEELEDMARLLGIAKYNERFVIPTGRREMDDNLYYEQGACSLEDWRRRRVWHPLSEGTDNGQPGTHTAHNRVPIAGISG</sequence>
<feature type="domain" description="4Fe-4S ferredoxin-type" evidence="12">
    <location>
        <begin position="206"/>
        <end position="235"/>
    </location>
</feature>
<dbReference type="CDD" id="cd10557">
    <property type="entry name" value="NarH_beta-like"/>
    <property type="match status" value="1"/>
</dbReference>
<keyword evidence="14" id="KW-1185">Reference proteome</keyword>
<evidence type="ECO:0000256" key="11">
    <source>
        <dbReference type="SAM" id="MobiDB-lite"/>
    </source>
</evidence>
<evidence type="ECO:0000256" key="6">
    <source>
        <dbReference type="ARBA" id="ARBA00022723"/>
    </source>
</evidence>
<feature type="domain" description="4Fe-4S ferredoxin-type" evidence="12">
    <location>
        <begin position="173"/>
        <end position="204"/>
    </location>
</feature>
<keyword evidence="9" id="KW-0408">Iron</keyword>
<reference evidence="14" key="1">
    <citation type="journal article" date="2019" name="Int. J. Syst. Evol. Microbiol.">
        <title>The Global Catalogue of Microorganisms (GCM) 10K type strain sequencing project: providing services to taxonomists for standard genome sequencing and annotation.</title>
        <authorList>
            <consortium name="The Broad Institute Genomics Platform"/>
            <consortium name="The Broad Institute Genome Sequencing Center for Infectious Disease"/>
            <person name="Wu L."/>
            <person name="Ma J."/>
        </authorList>
    </citation>
    <scope>NUCLEOTIDE SEQUENCE [LARGE SCALE GENOMIC DNA]</scope>
    <source>
        <strain evidence="14">CCUG 54822</strain>
    </source>
</reference>
<evidence type="ECO:0000256" key="10">
    <source>
        <dbReference type="ARBA" id="ARBA00023014"/>
    </source>
</evidence>
<feature type="compositionally biased region" description="Polar residues" evidence="11">
    <location>
        <begin position="495"/>
        <end position="505"/>
    </location>
</feature>
<dbReference type="InterPro" id="IPR029263">
    <property type="entry name" value="Nitr_red_bet_C"/>
</dbReference>
<evidence type="ECO:0000256" key="5">
    <source>
        <dbReference type="ARBA" id="ARBA00022485"/>
    </source>
</evidence>
<accession>A0ABW3ZQI5</accession>
<proteinExistence type="predicted"/>
<keyword evidence="10" id="KW-0411">Iron-sulfur</keyword>
<feature type="region of interest" description="Disordered" evidence="11">
    <location>
        <begin position="494"/>
        <end position="517"/>
    </location>
</feature>
<evidence type="ECO:0000256" key="4">
    <source>
        <dbReference type="ARBA" id="ARBA00022448"/>
    </source>
</evidence>
<dbReference type="PANTHER" id="PTHR43518">
    <property type="entry name" value="NITRATE REDUCTASE BETA SUBUNIT"/>
    <property type="match status" value="1"/>
</dbReference>
<evidence type="ECO:0000256" key="3">
    <source>
        <dbReference type="ARBA" id="ARBA00004196"/>
    </source>
</evidence>
<organism evidence="13 14">
    <name type="scientific">Lentibacillus salinarum</name>
    <dbReference type="NCBI Taxonomy" id="446820"/>
    <lineage>
        <taxon>Bacteria</taxon>
        <taxon>Bacillati</taxon>
        <taxon>Bacillota</taxon>
        <taxon>Bacilli</taxon>
        <taxon>Bacillales</taxon>
        <taxon>Bacillaceae</taxon>
        <taxon>Lentibacillus</taxon>
    </lineage>
</organism>
<dbReference type="Proteomes" id="UP001597178">
    <property type="component" value="Unassembled WGS sequence"/>
</dbReference>
<dbReference type="Pfam" id="PF13247">
    <property type="entry name" value="Fer4_11"/>
    <property type="match status" value="1"/>
</dbReference>
<comment type="caution">
    <text evidence="13">The sequence shown here is derived from an EMBL/GenBank/DDBJ whole genome shotgun (WGS) entry which is preliminary data.</text>
</comment>
<evidence type="ECO:0000256" key="2">
    <source>
        <dbReference type="ARBA" id="ARBA00001966"/>
    </source>
</evidence>
<evidence type="ECO:0000313" key="14">
    <source>
        <dbReference type="Proteomes" id="UP001597178"/>
    </source>
</evidence>
<dbReference type="InterPro" id="IPR006547">
    <property type="entry name" value="NO3_Rdtase_bsu"/>
</dbReference>
<dbReference type="EMBL" id="JBHTNH010000002">
    <property type="protein sequence ID" value="MFD1360499.1"/>
    <property type="molecule type" value="Genomic_DNA"/>
</dbReference>
<dbReference type="PANTHER" id="PTHR43518:SF1">
    <property type="entry name" value="RESPIRATORY NITRATE REDUCTASE 1 BETA CHAIN"/>
    <property type="match status" value="1"/>
</dbReference>
<dbReference type="Gene3D" id="3.30.70.20">
    <property type="match status" value="4"/>
</dbReference>
<dbReference type="NCBIfam" id="TIGR01660">
    <property type="entry name" value="narH"/>
    <property type="match status" value="1"/>
</dbReference>
<keyword evidence="5" id="KW-0004">4Fe-4S</keyword>
<comment type="subcellular location">
    <subcellularLocation>
        <location evidence="3">Cell envelope</location>
    </subcellularLocation>
</comment>
<evidence type="ECO:0000256" key="7">
    <source>
        <dbReference type="ARBA" id="ARBA00022737"/>
    </source>
</evidence>
<comment type="cofactor">
    <cofactor evidence="1">
        <name>[3Fe-4S] cluster</name>
        <dbReference type="ChEBI" id="CHEBI:21137"/>
    </cofactor>
</comment>
<evidence type="ECO:0000313" key="13">
    <source>
        <dbReference type="EMBL" id="MFD1360499.1"/>
    </source>
</evidence>
<comment type="cofactor">
    <cofactor evidence="2">
        <name>[4Fe-4S] cluster</name>
        <dbReference type="ChEBI" id="CHEBI:49883"/>
    </cofactor>
</comment>
<dbReference type="Pfam" id="PF14711">
    <property type="entry name" value="Nitr_red_bet_C"/>
    <property type="match status" value="1"/>
</dbReference>